<gene>
    <name evidence="6" type="ORF">IV02_14805</name>
</gene>
<keyword evidence="3" id="KW-0238">DNA-binding</keyword>
<dbReference type="InterPro" id="IPR000847">
    <property type="entry name" value="LysR_HTH_N"/>
</dbReference>
<dbReference type="FunFam" id="1.10.10.10:FF:000001">
    <property type="entry name" value="LysR family transcriptional regulator"/>
    <property type="match status" value="1"/>
</dbReference>
<name>A0A085V5I9_PSESX</name>
<evidence type="ECO:0000259" key="5">
    <source>
        <dbReference type="PROSITE" id="PS50931"/>
    </source>
</evidence>
<dbReference type="PANTHER" id="PTHR30537">
    <property type="entry name" value="HTH-TYPE TRANSCRIPTIONAL REGULATOR"/>
    <property type="match status" value="1"/>
</dbReference>
<dbReference type="Pfam" id="PF03466">
    <property type="entry name" value="LysR_substrate"/>
    <property type="match status" value="1"/>
</dbReference>
<protein>
    <submittedName>
        <fullName evidence="6">LysR family transcriptional regulator</fullName>
    </submittedName>
</protein>
<dbReference type="CDD" id="cd08472">
    <property type="entry name" value="PBP2_CrgA_like_3"/>
    <property type="match status" value="1"/>
</dbReference>
<dbReference type="AlphaFoldDB" id="A0A085V5I9"/>
<keyword evidence="4" id="KW-0804">Transcription</keyword>
<dbReference type="GO" id="GO:0043565">
    <property type="term" value="F:sequence-specific DNA binding"/>
    <property type="evidence" value="ECO:0007669"/>
    <property type="project" value="TreeGrafter"/>
</dbReference>
<dbReference type="Gene3D" id="1.10.10.10">
    <property type="entry name" value="Winged helix-like DNA-binding domain superfamily/Winged helix DNA-binding domain"/>
    <property type="match status" value="1"/>
</dbReference>
<comment type="caution">
    <text evidence="6">The sequence shown here is derived from an EMBL/GenBank/DDBJ whole genome shotgun (WGS) entry which is preliminary data.</text>
</comment>
<dbReference type="Pfam" id="PF00126">
    <property type="entry name" value="HTH_1"/>
    <property type="match status" value="1"/>
</dbReference>
<dbReference type="SUPFAM" id="SSF53850">
    <property type="entry name" value="Periplasmic binding protein-like II"/>
    <property type="match status" value="1"/>
</dbReference>
<dbReference type="Gene3D" id="3.40.190.290">
    <property type="match status" value="1"/>
</dbReference>
<dbReference type="InterPro" id="IPR036390">
    <property type="entry name" value="WH_DNA-bd_sf"/>
</dbReference>
<accession>A0A085V5I9</accession>
<dbReference type="Proteomes" id="UP000028643">
    <property type="component" value="Unassembled WGS sequence"/>
</dbReference>
<dbReference type="PROSITE" id="PS50931">
    <property type="entry name" value="HTH_LYSR"/>
    <property type="match status" value="1"/>
</dbReference>
<evidence type="ECO:0000313" key="6">
    <source>
        <dbReference type="EMBL" id="KFE50702.1"/>
    </source>
</evidence>
<organism evidence="6 7">
    <name type="scientific">Pseudomonas syringae</name>
    <dbReference type="NCBI Taxonomy" id="317"/>
    <lineage>
        <taxon>Bacteria</taxon>
        <taxon>Pseudomonadati</taxon>
        <taxon>Pseudomonadota</taxon>
        <taxon>Gammaproteobacteria</taxon>
        <taxon>Pseudomonadales</taxon>
        <taxon>Pseudomonadaceae</taxon>
        <taxon>Pseudomonas</taxon>
    </lineage>
</organism>
<dbReference type="InterPro" id="IPR005119">
    <property type="entry name" value="LysR_subst-bd"/>
</dbReference>
<comment type="similarity">
    <text evidence="1">Belongs to the LysR transcriptional regulatory family.</text>
</comment>
<evidence type="ECO:0000256" key="1">
    <source>
        <dbReference type="ARBA" id="ARBA00009437"/>
    </source>
</evidence>
<dbReference type="GO" id="GO:0003700">
    <property type="term" value="F:DNA-binding transcription factor activity"/>
    <property type="evidence" value="ECO:0007669"/>
    <property type="project" value="InterPro"/>
</dbReference>
<evidence type="ECO:0000256" key="3">
    <source>
        <dbReference type="ARBA" id="ARBA00023125"/>
    </source>
</evidence>
<dbReference type="SUPFAM" id="SSF46785">
    <property type="entry name" value="Winged helix' DNA-binding domain"/>
    <property type="match status" value="1"/>
</dbReference>
<dbReference type="InterPro" id="IPR058163">
    <property type="entry name" value="LysR-type_TF_proteobact-type"/>
</dbReference>
<evidence type="ECO:0000256" key="4">
    <source>
        <dbReference type="ARBA" id="ARBA00023163"/>
    </source>
</evidence>
<evidence type="ECO:0000313" key="7">
    <source>
        <dbReference type="Proteomes" id="UP000028643"/>
    </source>
</evidence>
<dbReference type="FunFam" id="3.40.190.290:FF:000001">
    <property type="entry name" value="Transcriptional regulator, LysR family"/>
    <property type="match status" value="1"/>
</dbReference>
<sequence>MPNLQALLIFARVAEMMSFTLAAESLGIQKGRVSTVIRALERDMGATLLHRTTRSVQLTEDGRTFYARARDLLAEAQDVQSMFANNGTPLRGRLRVDMPTELAKTVVIPALPQLLNANPELELELSSTDRRVDLVHEGFDCVIRLGPIMDDTLIARSLGKLRMMNVASPGYLAEYGTPQTIDDLLNQGHQMIHYTPTLGARLAGWEYPEGDGYKSIALPGAMQVNNVQTYHAAGLAGIGLIQAGYLALAHHIKSGDLVEILPDLRPEPLAASLVVAHRRNLSPRVRAFMTWIERVLEPYFD</sequence>
<proteinExistence type="inferred from homology"/>
<dbReference type="PATRIC" id="fig|317.174.peg.3027"/>
<dbReference type="PANTHER" id="PTHR30537:SF72">
    <property type="entry name" value="LYSR FAMILY TRANSCRIPTIONAL REGULATOR"/>
    <property type="match status" value="1"/>
</dbReference>
<dbReference type="RefSeq" id="WP_020293773.1">
    <property type="nucleotide sequence ID" value="NZ_JPQT01000108.1"/>
</dbReference>
<dbReference type="GO" id="GO:0006351">
    <property type="term" value="P:DNA-templated transcription"/>
    <property type="evidence" value="ECO:0007669"/>
    <property type="project" value="TreeGrafter"/>
</dbReference>
<dbReference type="EMBL" id="JPQT01000108">
    <property type="protein sequence ID" value="KFE50702.1"/>
    <property type="molecule type" value="Genomic_DNA"/>
</dbReference>
<evidence type="ECO:0000256" key="2">
    <source>
        <dbReference type="ARBA" id="ARBA00023015"/>
    </source>
</evidence>
<feature type="domain" description="HTH lysR-type" evidence="5">
    <location>
        <begin position="2"/>
        <end position="59"/>
    </location>
</feature>
<reference evidence="6 7" key="1">
    <citation type="submission" date="2014-07" db="EMBL/GenBank/DDBJ databases">
        <title>Draft Genome Sequences of Environmental Pseudomonas syringae strains.</title>
        <authorList>
            <person name="Baltrus D.A."/>
            <person name="Berge O."/>
            <person name="Morris C."/>
        </authorList>
    </citation>
    <scope>NUCLEOTIDE SEQUENCE [LARGE SCALE GENOMIC DNA]</scope>
    <source>
        <strain evidence="6 7">CEB003</strain>
    </source>
</reference>
<dbReference type="InterPro" id="IPR036388">
    <property type="entry name" value="WH-like_DNA-bd_sf"/>
</dbReference>
<keyword evidence="2" id="KW-0805">Transcription regulation</keyword>